<evidence type="ECO:0000259" key="2">
    <source>
        <dbReference type="PROSITE" id="PS50093"/>
    </source>
</evidence>
<keyword evidence="4" id="KW-1185">Reference proteome</keyword>
<reference evidence="3 4" key="1">
    <citation type="submission" date="2021-01" db="EMBL/GenBank/DDBJ databases">
        <title>Whole genome shotgun sequence of Actinoplanes palleronii NBRC 14916.</title>
        <authorList>
            <person name="Komaki H."/>
            <person name="Tamura T."/>
        </authorList>
    </citation>
    <scope>NUCLEOTIDE SEQUENCE [LARGE SCALE GENOMIC DNA]</scope>
    <source>
        <strain evidence="3 4">NBRC 14916</strain>
    </source>
</reference>
<keyword evidence="1" id="KW-0732">Signal</keyword>
<accession>A0ABQ4B744</accession>
<dbReference type="SUPFAM" id="SSF49299">
    <property type="entry name" value="PKD domain"/>
    <property type="match status" value="1"/>
</dbReference>
<dbReference type="InterPro" id="IPR022409">
    <property type="entry name" value="PKD/Chitinase_dom"/>
</dbReference>
<dbReference type="RefSeq" id="WP_203825234.1">
    <property type="nucleotide sequence ID" value="NZ_BAAATY010000007.1"/>
</dbReference>
<comment type="caution">
    <text evidence="3">The sequence shown here is derived from an EMBL/GenBank/DDBJ whole genome shotgun (WGS) entry which is preliminary data.</text>
</comment>
<dbReference type="Gene3D" id="2.60.40.10">
    <property type="entry name" value="Immunoglobulins"/>
    <property type="match status" value="1"/>
</dbReference>
<name>A0ABQ4B744_9ACTN</name>
<sequence>MRLTQPRRLSTVLAAGLGAALSAGLIAQPANAAGAPAQGSYRLNFTSVYTGQSVTVTQTSLTDNEDDRLLSKIVSWGDGTTSYLSANELTAGHNYRSAGAYQVSVALNDLDGDTVGTFAGVSKVSVAKVTGTYKLSTRTTWSGPSGTLPVSVSLAGVPAGATKVRIGWDDGKYSVVARGTKSVSHRFAYSGTHQVTAELFNSAGYSSPLALGSVNVKLDYTNPTVKVTTPAKANRVASWKTVRGTAADKGAGAYRVAIVVGQVRGTTQYYFNGKKWVKGSVNKSKLLYATVKAGKWSVKIATPKKGYLIIGYAAVDKVGNASYGKSKQVKLTR</sequence>
<evidence type="ECO:0000256" key="1">
    <source>
        <dbReference type="SAM" id="SignalP"/>
    </source>
</evidence>
<protein>
    <recommendedName>
        <fullName evidence="2">PKD domain-containing protein</fullName>
    </recommendedName>
</protein>
<dbReference type="EMBL" id="BOMS01000035">
    <property type="protein sequence ID" value="GIE66479.1"/>
    <property type="molecule type" value="Genomic_DNA"/>
</dbReference>
<evidence type="ECO:0000313" key="4">
    <source>
        <dbReference type="Proteomes" id="UP000624709"/>
    </source>
</evidence>
<feature type="chain" id="PRO_5047164508" description="PKD domain-containing protein" evidence="1">
    <location>
        <begin position="33"/>
        <end position="333"/>
    </location>
</feature>
<dbReference type="InterPro" id="IPR035986">
    <property type="entry name" value="PKD_dom_sf"/>
</dbReference>
<proteinExistence type="predicted"/>
<dbReference type="InterPro" id="IPR013783">
    <property type="entry name" value="Ig-like_fold"/>
</dbReference>
<gene>
    <name evidence="3" type="ORF">Apa02nite_025870</name>
</gene>
<dbReference type="SMART" id="SM00089">
    <property type="entry name" value="PKD"/>
    <property type="match status" value="2"/>
</dbReference>
<dbReference type="InterPro" id="IPR000601">
    <property type="entry name" value="PKD_dom"/>
</dbReference>
<dbReference type="PROSITE" id="PS50093">
    <property type="entry name" value="PKD"/>
    <property type="match status" value="1"/>
</dbReference>
<feature type="domain" description="PKD" evidence="2">
    <location>
        <begin position="75"/>
        <end position="114"/>
    </location>
</feature>
<dbReference type="Proteomes" id="UP000624709">
    <property type="component" value="Unassembled WGS sequence"/>
</dbReference>
<evidence type="ECO:0000313" key="3">
    <source>
        <dbReference type="EMBL" id="GIE66479.1"/>
    </source>
</evidence>
<feature type="signal peptide" evidence="1">
    <location>
        <begin position="1"/>
        <end position="32"/>
    </location>
</feature>
<organism evidence="3 4">
    <name type="scientific">Actinoplanes palleronii</name>
    <dbReference type="NCBI Taxonomy" id="113570"/>
    <lineage>
        <taxon>Bacteria</taxon>
        <taxon>Bacillati</taxon>
        <taxon>Actinomycetota</taxon>
        <taxon>Actinomycetes</taxon>
        <taxon>Micromonosporales</taxon>
        <taxon>Micromonosporaceae</taxon>
        <taxon>Actinoplanes</taxon>
    </lineage>
</organism>